<keyword evidence="4 10" id="KW-0662">Pyridine nucleotide biosynthesis</keyword>
<dbReference type="InterPro" id="IPR014710">
    <property type="entry name" value="RmlC-like_jellyroll"/>
</dbReference>
<feature type="region of interest" description="Domain A (catalytic)" evidence="10">
    <location>
        <begin position="1"/>
        <end position="164"/>
    </location>
</feature>
<dbReference type="GO" id="GO:0019805">
    <property type="term" value="P:quinolinate biosynthetic process"/>
    <property type="evidence" value="ECO:0007669"/>
    <property type="project" value="UniProtKB-UniRule"/>
</dbReference>
<feature type="binding site" evidence="10">
    <location>
        <position position="98"/>
    </location>
    <ligand>
        <name>substrate</name>
    </ligand>
</feature>
<organism evidence="11 12">
    <name type="scientific">Cottoperca gobio</name>
    <name type="common">Frogmouth</name>
    <name type="synonym">Aphritis gobio</name>
    <dbReference type="NCBI Taxonomy" id="56716"/>
    <lineage>
        <taxon>Eukaryota</taxon>
        <taxon>Metazoa</taxon>
        <taxon>Chordata</taxon>
        <taxon>Craniata</taxon>
        <taxon>Vertebrata</taxon>
        <taxon>Euteleostomi</taxon>
        <taxon>Actinopterygii</taxon>
        <taxon>Neopterygii</taxon>
        <taxon>Teleostei</taxon>
        <taxon>Neoteleostei</taxon>
        <taxon>Acanthomorphata</taxon>
        <taxon>Eupercaria</taxon>
        <taxon>Perciformes</taxon>
        <taxon>Notothenioidei</taxon>
        <taxon>Bovichtidae</taxon>
        <taxon>Cottoperca</taxon>
    </lineage>
</organism>
<evidence type="ECO:0000256" key="4">
    <source>
        <dbReference type="ARBA" id="ARBA00022642"/>
    </source>
</evidence>
<dbReference type="NCBIfam" id="TIGR03037">
    <property type="entry name" value="anthran_nbaC"/>
    <property type="match status" value="1"/>
</dbReference>
<feature type="binding site" evidence="10">
    <location>
        <position position="46"/>
    </location>
    <ligand>
        <name>O2</name>
        <dbReference type="ChEBI" id="CHEBI:15379"/>
    </ligand>
</feature>
<feature type="binding site" evidence="10">
    <location>
        <position position="108"/>
    </location>
    <ligand>
        <name>substrate</name>
    </ligand>
</feature>
<dbReference type="PIRSF" id="PIRSF017681">
    <property type="entry name" value="3hydroanth_dOase_animal"/>
    <property type="match status" value="1"/>
</dbReference>
<comment type="function">
    <text evidence="2 10">Catalyzes the oxidative ring opening of 3-hydroxyanthranilate to 2-amino-3-carboxymuconate semialdehyde, which spontaneously cyclizes to quinolinate.</text>
</comment>
<dbReference type="GO" id="GO:0034354">
    <property type="term" value="P:'de novo' NAD+ biosynthetic process from L-tryptophan"/>
    <property type="evidence" value="ECO:0007669"/>
    <property type="project" value="UniProtKB-UniRule"/>
</dbReference>
<evidence type="ECO:0000256" key="3">
    <source>
        <dbReference type="ARBA" id="ARBA00022490"/>
    </source>
</evidence>
<gene>
    <name evidence="12" type="primary">haao</name>
    <name evidence="10" type="synonym">HAAO</name>
</gene>
<feature type="binding site" evidence="10">
    <location>
        <position position="50"/>
    </location>
    <ligand>
        <name>Fe cation</name>
        <dbReference type="ChEBI" id="CHEBI:24875"/>
        <note>catalytic</note>
    </ligand>
</feature>
<keyword evidence="7 10" id="KW-0560">Oxidoreductase</keyword>
<comment type="subunit">
    <text evidence="10">Monomer.</text>
</comment>
<dbReference type="InterPro" id="IPR010329">
    <property type="entry name" value="3hydroanth_dOase"/>
</dbReference>
<dbReference type="CDD" id="cd06123">
    <property type="entry name" value="cupin_HAO"/>
    <property type="match status" value="1"/>
</dbReference>
<evidence type="ECO:0000256" key="10">
    <source>
        <dbReference type="HAMAP-Rule" id="MF_03019"/>
    </source>
</evidence>
<dbReference type="Proteomes" id="UP000504630">
    <property type="component" value="Chromosome 15"/>
</dbReference>
<dbReference type="InParanoid" id="A0A6J2RA45"/>
<dbReference type="InterPro" id="IPR011051">
    <property type="entry name" value="RmlC_Cupin_sf"/>
</dbReference>
<dbReference type="UniPathway" id="UPA00253">
    <property type="reaction ID" value="UER00330"/>
</dbReference>
<evidence type="ECO:0000256" key="8">
    <source>
        <dbReference type="ARBA" id="ARBA00023004"/>
    </source>
</evidence>
<evidence type="ECO:0000256" key="5">
    <source>
        <dbReference type="ARBA" id="ARBA00022723"/>
    </source>
</evidence>
<dbReference type="FunCoup" id="A0A6J2RA45">
    <property type="interactions" value="206"/>
</dbReference>
<comment type="catalytic activity">
    <reaction evidence="9 10">
        <text>3-hydroxyanthranilate + O2 = (2Z,4Z)-2-amino-3-carboxymuconate 6-semialdehyde</text>
        <dbReference type="Rhea" id="RHEA:17953"/>
        <dbReference type="ChEBI" id="CHEBI:15379"/>
        <dbReference type="ChEBI" id="CHEBI:36559"/>
        <dbReference type="ChEBI" id="CHEBI:77612"/>
        <dbReference type="EC" id="1.13.11.6"/>
    </reaction>
</comment>
<evidence type="ECO:0000256" key="9">
    <source>
        <dbReference type="ARBA" id="ARBA00052793"/>
    </source>
</evidence>
<feature type="binding site" evidence="10">
    <location>
        <position position="56"/>
    </location>
    <ligand>
        <name>Fe cation</name>
        <dbReference type="ChEBI" id="CHEBI:24875"/>
        <note>catalytic</note>
    </ligand>
</feature>
<keyword evidence="3 10" id="KW-0963">Cytoplasm</keyword>
<evidence type="ECO:0000256" key="6">
    <source>
        <dbReference type="ARBA" id="ARBA00022964"/>
    </source>
</evidence>
<dbReference type="PANTHER" id="PTHR15497">
    <property type="entry name" value="3-HYDROXYANTHRANILATE 3,4-DIOXYGENASE"/>
    <property type="match status" value="1"/>
</dbReference>
<dbReference type="EC" id="1.13.11.6" evidence="10"/>
<dbReference type="GO" id="GO:0005737">
    <property type="term" value="C:cytoplasm"/>
    <property type="evidence" value="ECO:0007669"/>
    <property type="project" value="UniProtKB-SubCell"/>
</dbReference>
<comment type="similarity">
    <text evidence="10">Belongs to the 3-HAO family.</text>
</comment>
<keyword evidence="6 10" id="KW-0223">Dioxygenase</keyword>
<evidence type="ECO:0000256" key="7">
    <source>
        <dbReference type="ARBA" id="ARBA00023002"/>
    </source>
</evidence>
<evidence type="ECO:0000313" key="12">
    <source>
        <dbReference type="RefSeq" id="XP_029306160.1"/>
    </source>
</evidence>
<dbReference type="Pfam" id="PF06052">
    <property type="entry name" value="3-HAO"/>
    <property type="match status" value="1"/>
</dbReference>
<dbReference type="OrthoDB" id="204928at2759"/>
<comment type="cofactor">
    <cofactor evidence="1 10">
        <name>Fe(2+)</name>
        <dbReference type="ChEBI" id="CHEBI:29033"/>
    </cofactor>
</comment>
<dbReference type="CTD" id="23498"/>
<proteinExistence type="inferred from homology"/>
<comment type="caution">
    <text evidence="10">Lacks conserved residue(s) required for the propagation of feature annotation.</text>
</comment>
<dbReference type="FunFam" id="2.60.120.10:FF:000077">
    <property type="entry name" value="3-hydroxyanthranilate 3,4-dioxygenase"/>
    <property type="match status" value="1"/>
</dbReference>
<dbReference type="GeneID" id="115020338"/>
<evidence type="ECO:0000313" key="11">
    <source>
        <dbReference type="Proteomes" id="UP000504630"/>
    </source>
</evidence>
<dbReference type="GO" id="GO:0006569">
    <property type="term" value="P:L-tryptophan catabolic process"/>
    <property type="evidence" value="ECO:0007669"/>
    <property type="project" value="UniProtKB-UniRule"/>
</dbReference>
<dbReference type="GO" id="GO:0000334">
    <property type="term" value="F:3-hydroxyanthranilate 3,4-dioxygenase activity"/>
    <property type="evidence" value="ECO:0007669"/>
    <property type="project" value="UniProtKB-UniRule"/>
</dbReference>
<keyword evidence="11" id="KW-1185">Reference proteome</keyword>
<dbReference type="SUPFAM" id="SSF51182">
    <property type="entry name" value="RmlC-like cupins"/>
    <property type="match status" value="2"/>
</dbReference>
<dbReference type="HAMAP" id="MF_00825">
    <property type="entry name" value="3_HAO"/>
    <property type="match status" value="1"/>
</dbReference>
<comment type="subcellular location">
    <subcellularLocation>
        <location evidence="10">Cytoplasm</location>
    </subcellularLocation>
</comment>
<keyword evidence="8 10" id="KW-0408">Iron</keyword>
<protein>
    <recommendedName>
        <fullName evidence="10">3-hydroxyanthranilate 3,4-dioxygenase</fullName>
        <ecNumber evidence="10">1.13.11.6</ecNumber>
    </recommendedName>
    <alternativeName>
        <fullName evidence="10">3-hydroxyanthranilate oxygenase</fullName>
        <shortName evidence="10">3-HAO</shortName>
    </alternativeName>
    <alternativeName>
        <fullName evidence="10">3-hydroxyanthranilic acid dioxygenase</fullName>
        <shortName evidence="10">HAD</shortName>
    </alternativeName>
</protein>
<feature type="region of interest" description="Domain B" evidence="10">
    <location>
        <begin position="164"/>
        <end position="287"/>
    </location>
</feature>
<evidence type="ECO:0000256" key="1">
    <source>
        <dbReference type="ARBA" id="ARBA00001954"/>
    </source>
</evidence>
<feature type="binding site" evidence="10">
    <location>
        <position position="56"/>
    </location>
    <ligand>
        <name>substrate</name>
    </ligand>
</feature>
<dbReference type="GO" id="GO:0043420">
    <property type="term" value="P:anthranilate metabolic process"/>
    <property type="evidence" value="ECO:0007669"/>
    <property type="project" value="UniProtKB-UniRule"/>
</dbReference>
<dbReference type="AlphaFoldDB" id="A0A6J2RA45"/>
<keyword evidence="5 10" id="KW-0479">Metal-binding</keyword>
<dbReference type="Gene3D" id="2.60.120.10">
    <property type="entry name" value="Jelly Rolls"/>
    <property type="match status" value="1"/>
</dbReference>
<accession>A0A6J2RA45</accession>
<evidence type="ECO:0000256" key="2">
    <source>
        <dbReference type="ARBA" id="ARBA00002752"/>
    </source>
</evidence>
<sequence length="287" mass="33237">MSSKPLLVNVENWIAENENAFLPPVCNKLMHFSQLVIMFVGGPNTRKDYHIEEGEELFYQVKGDMCLKVIENGKHKDVHIKEGEMFLLPARIPHSPQRQANTVGLVVERRRLLTETDCLRYYVDNTTDTLFEKWFYCQDLGTQLVPIIKEYMASKQGKSGKPDPNEVFREPPFQMNIMNVMSPFCFKDWLNKQRPSLRSDRPIDMFGAQFETETMVFGPGRTDSSVRQSDVWIWQLEGSSRVTVNEQEFNLSAGDSLLVPEQSQYQWQREEGTVALFVVQNPERKTS</sequence>
<name>A0A6J2RA45_COTGO</name>
<reference evidence="12" key="1">
    <citation type="submission" date="2025-08" db="UniProtKB">
        <authorList>
            <consortium name="RefSeq"/>
        </authorList>
    </citation>
    <scope>IDENTIFICATION</scope>
</reference>
<comment type="pathway">
    <text evidence="10">Cofactor biosynthesis; NAD(+) biosynthesis; quinolinate from L-kynurenine: step 3/3.</text>
</comment>
<dbReference type="GO" id="GO:0008198">
    <property type="term" value="F:ferrous iron binding"/>
    <property type="evidence" value="ECO:0007669"/>
    <property type="project" value="UniProtKB-UniRule"/>
</dbReference>
<dbReference type="PANTHER" id="PTHR15497:SF1">
    <property type="entry name" value="3-HYDROXYANTHRANILATE 3,4-DIOXYGENASE"/>
    <property type="match status" value="1"/>
</dbReference>
<dbReference type="KEGG" id="cgob:115020338"/>
<dbReference type="InterPro" id="IPR016700">
    <property type="entry name" value="3hydroanth_dOase_met"/>
</dbReference>
<dbReference type="RefSeq" id="XP_029306160.1">
    <property type="nucleotide sequence ID" value="XM_029450300.1"/>
</dbReference>
<feature type="binding site" evidence="10">
    <location>
        <position position="94"/>
    </location>
    <ligand>
        <name>Fe cation</name>
        <dbReference type="ChEBI" id="CHEBI:24875"/>
        <note>catalytic</note>
    </ligand>
</feature>